<evidence type="ECO:0000313" key="1">
    <source>
        <dbReference type="EMBL" id="KKN76903.1"/>
    </source>
</evidence>
<reference evidence="1" key="1">
    <citation type="journal article" date="2015" name="Nature">
        <title>Complex archaea that bridge the gap between prokaryotes and eukaryotes.</title>
        <authorList>
            <person name="Spang A."/>
            <person name="Saw J.H."/>
            <person name="Jorgensen S.L."/>
            <person name="Zaremba-Niedzwiedzka K."/>
            <person name="Martijn J."/>
            <person name="Lind A.E."/>
            <person name="van Eijk R."/>
            <person name="Schleper C."/>
            <person name="Guy L."/>
            <person name="Ettema T.J."/>
        </authorList>
    </citation>
    <scope>NUCLEOTIDE SEQUENCE</scope>
</reference>
<name>A0A0F9WF51_9ZZZZ</name>
<sequence length="137" mass="14246">MLLDSLLRFSDGEDISQSPGDKYSTSVLNTSTVLGDFGAGEQLYAIFCIDVAVTGGTAVVFAIVDEEDTTLAGTSVVIAQTAALGMSRLTLGKIFVLPIPAGLITQQYLGAKYTITGTTSTGTVSGWFGIGPQTWNV</sequence>
<organism evidence="1">
    <name type="scientific">marine sediment metagenome</name>
    <dbReference type="NCBI Taxonomy" id="412755"/>
    <lineage>
        <taxon>unclassified sequences</taxon>
        <taxon>metagenomes</taxon>
        <taxon>ecological metagenomes</taxon>
    </lineage>
</organism>
<dbReference type="AlphaFoldDB" id="A0A0F9WF51"/>
<dbReference type="Pfam" id="PF21190">
    <property type="entry name" value="Bbp16"/>
    <property type="match status" value="1"/>
</dbReference>
<dbReference type="EMBL" id="LAZR01000287">
    <property type="protein sequence ID" value="KKN76903.1"/>
    <property type="molecule type" value="Genomic_DNA"/>
</dbReference>
<dbReference type="Gene3D" id="2.60.120.1110">
    <property type="match status" value="1"/>
</dbReference>
<gene>
    <name evidence="1" type="ORF">LCGC14_0365540</name>
</gene>
<comment type="caution">
    <text evidence="1">The sequence shown here is derived from an EMBL/GenBank/DDBJ whole genome shotgun (WGS) entry which is preliminary data.</text>
</comment>
<protein>
    <submittedName>
        <fullName evidence="1">Uncharacterized protein</fullName>
    </submittedName>
</protein>
<accession>A0A0F9WF51</accession>
<dbReference type="InterPro" id="IPR048922">
    <property type="entry name" value="Bbp16"/>
</dbReference>
<proteinExistence type="predicted"/>